<evidence type="ECO:0000313" key="1">
    <source>
        <dbReference type="EMBL" id="CDT65030.1"/>
    </source>
</evidence>
<dbReference type="AlphaFoldDB" id="A0AA86WY73"/>
<keyword evidence="2" id="KW-1185">Reference proteome</keyword>
<protein>
    <submittedName>
        <fullName evidence="1">Uncharacterized protein</fullName>
    </submittedName>
</protein>
<proteinExistence type="predicted"/>
<gene>
    <name evidence="1" type="ORF">VCR31J2_1270817</name>
</gene>
<reference evidence="1 2" key="1">
    <citation type="submission" date="2014-06" db="EMBL/GenBank/DDBJ databases">
        <authorList>
            <person name="Le Roux F."/>
        </authorList>
    </citation>
    <scope>NUCLEOTIDE SEQUENCE [LARGE SCALE GENOMIC DNA]</scope>
    <source>
        <strain evidence="1 2">J2-31</strain>
    </source>
</reference>
<dbReference type="RefSeq" id="WP_050634776.1">
    <property type="nucleotide sequence ID" value="NZ_CVNE01000005.1"/>
</dbReference>
<sequence length="140" mass="16173">MTLNNFHEAQYLTLAQMKDHLRLAALSASDQEISGLLLATRLVDTMINQNTLITKIERAPQLVDATYPQAPRPREHEMIAITELYNEWACRVPYLPNSKQDCVTLFFSMNHVQAMNFAPKCRFEDVRRALEYFIALQEQA</sequence>
<accession>A0AA86WY73</accession>
<dbReference type="EMBL" id="CCKJ01000032">
    <property type="protein sequence ID" value="CDT65030.1"/>
    <property type="molecule type" value="Genomic_DNA"/>
</dbReference>
<organism evidence="1 2">
    <name type="scientific">Vibrio coralliirubri</name>
    <dbReference type="NCBI Taxonomy" id="1516159"/>
    <lineage>
        <taxon>Bacteria</taxon>
        <taxon>Pseudomonadati</taxon>
        <taxon>Pseudomonadota</taxon>
        <taxon>Gammaproteobacteria</taxon>
        <taxon>Vibrionales</taxon>
        <taxon>Vibrionaceae</taxon>
        <taxon>Vibrio</taxon>
    </lineage>
</organism>
<dbReference type="Proteomes" id="UP000041625">
    <property type="component" value="Unassembled WGS sequence"/>
</dbReference>
<evidence type="ECO:0000313" key="2">
    <source>
        <dbReference type="Proteomes" id="UP000041625"/>
    </source>
</evidence>
<comment type="caution">
    <text evidence="1">The sequence shown here is derived from an EMBL/GenBank/DDBJ whole genome shotgun (WGS) entry which is preliminary data.</text>
</comment>
<name>A0AA86WY73_9VIBR</name>